<sequence>MKQAHTVRLFNDKELSYLRLRYQGINKDTIVEKLQLKNKKECAEIEKLILNKLSVNNLYNAYRLAFNLELLNREDFMMADIKKEASKFSEKITKILLSTKISDEEKELEVYLILLVFQMKIEYSYLFKKGGKDTVLQIV</sequence>
<dbReference type="Proteomes" id="UP000235826">
    <property type="component" value="Chromosome"/>
</dbReference>
<dbReference type="RefSeq" id="WP_102757876.1">
    <property type="nucleotide sequence ID" value="NZ_CP025791.1"/>
</dbReference>
<accession>A0A2K9PW04</accession>
<proteinExistence type="predicted"/>
<keyword evidence="2" id="KW-1185">Reference proteome</keyword>
<evidence type="ECO:0000313" key="2">
    <source>
        <dbReference type="Proteomes" id="UP000235826"/>
    </source>
</evidence>
<dbReference type="AlphaFoldDB" id="A0A2K9PW04"/>
<organism evidence="1 2">
    <name type="scientific">Flavivirga eckloniae</name>
    <dbReference type="NCBI Taxonomy" id="1803846"/>
    <lineage>
        <taxon>Bacteria</taxon>
        <taxon>Pseudomonadati</taxon>
        <taxon>Bacteroidota</taxon>
        <taxon>Flavobacteriia</taxon>
        <taxon>Flavobacteriales</taxon>
        <taxon>Flavobacteriaceae</taxon>
        <taxon>Flavivirga</taxon>
    </lineage>
</organism>
<dbReference type="KEGG" id="fek:C1H87_21950"/>
<protein>
    <submittedName>
        <fullName evidence="1">Uncharacterized protein</fullName>
    </submittedName>
</protein>
<gene>
    <name evidence="1" type="ORF">C1H87_21950</name>
</gene>
<dbReference type="OrthoDB" id="1436467at2"/>
<name>A0A2K9PW04_9FLAO</name>
<dbReference type="EMBL" id="CP025791">
    <property type="protein sequence ID" value="AUP81233.1"/>
    <property type="molecule type" value="Genomic_DNA"/>
</dbReference>
<evidence type="ECO:0000313" key="1">
    <source>
        <dbReference type="EMBL" id="AUP81233.1"/>
    </source>
</evidence>
<reference evidence="1 2" key="1">
    <citation type="submission" date="2018-01" db="EMBL/GenBank/DDBJ databases">
        <title>Complete genome sequence of Flavivirga eckloniae ECD14 isolated from seaweed Ecklonia cava.</title>
        <authorList>
            <person name="Lee J.H."/>
            <person name="Baik K.S."/>
            <person name="Seong C.N."/>
        </authorList>
    </citation>
    <scope>NUCLEOTIDE SEQUENCE [LARGE SCALE GENOMIC DNA]</scope>
    <source>
        <strain evidence="1 2">ECD14</strain>
    </source>
</reference>